<organism evidence="3 4">
    <name type="scientific">Ajellomyces capsulatus (strain G186AR / H82 / ATCC MYA-2454 / RMSCC 2432)</name>
    <name type="common">Darling's disease fungus</name>
    <name type="synonym">Histoplasma capsulatum</name>
    <dbReference type="NCBI Taxonomy" id="447093"/>
    <lineage>
        <taxon>Eukaryota</taxon>
        <taxon>Fungi</taxon>
        <taxon>Dikarya</taxon>
        <taxon>Ascomycota</taxon>
        <taxon>Pezizomycotina</taxon>
        <taxon>Eurotiomycetes</taxon>
        <taxon>Eurotiomycetidae</taxon>
        <taxon>Onygenales</taxon>
        <taxon>Ajellomycetaceae</taxon>
        <taxon>Histoplasma</taxon>
    </lineage>
</organism>
<dbReference type="GO" id="GO:0005509">
    <property type="term" value="F:calcium ion binding"/>
    <property type="evidence" value="ECO:0007669"/>
    <property type="project" value="InterPro"/>
</dbReference>
<dbReference type="Gene3D" id="1.10.238.10">
    <property type="entry name" value="EF-hand"/>
    <property type="match status" value="1"/>
</dbReference>
<evidence type="ECO:0000259" key="2">
    <source>
        <dbReference type="PROSITE" id="PS50222"/>
    </source>
</evidence>
<dbReference type="InParanoid" id="C0NX01"/>
<reference evidence="3" key="1">
    <citation type="submission" date="2009-02" db="EMBL/GenBank/DDBJ databases">
        <title>The Genome Sequence of Ajellomyces capsulatus strain G186AR.</title>
        <authorList>
            <consortium name="The Broad Institute Genome Sequencing Platform"/>
            <person name="Champion M."/>
            <person name="Cuomo C."/>
            <person name="Ma L.-J."/>
            <person name="Henn M.R."/>
            <person name="Sil A."/>
            <person name="Goldman B."/>
            <person name="Young S.K."/>
            <person name="Kodira C.D."/>
            <person name="Zeng Q."/>
            <person name="Koehrsen M."/>
            <person name="Alvarado L."/>
            <person name="Berlin A."/>
            <person name="Borenstein D."/>
            <person name="Chen Z."/>
            <person name="Engels R."/>
            <person name="Freedman E."/>
            <person name="Gellesch M."/>
            <person name="Goldberg J."/>
            <person name="Griggs A."/>
            <person name="Gujja S."/>
            <person name="Heiman D."/>
            <person name="Hepburn T."/>
            <person name="Howarth C."/>
            <person name="Jen D."/>
            <person name="Larson L."/>
            <person name="Lewis B."/>
            <person name="Mehta T."/>
            <person name="Park D."/>
            <person name="Pearson M."/>
            <person name="Roberts A."/>
            <person name="Saif S."/>
            <person name="Shea T."/>
            <person name="Shenoy N."/>
            <person name="Sisk P."/>
            <person name="Stolte C."/>
            <person name="Sykes S."/>
            <person name="Walk T."/>
            <person name="White J."/>
            <person name="Yandava C."/>
            <person name="Klein B."/>
            <person name="McEwen J.G."/>
            <person name="Puccia R."/>
            <person name="Goldman G.H."/>
            <person name="Felipe M.S."/>
            <person name="Nino-Vega G."/>
            <person name="San-Blas G."/>
            <person name="Taylor J."/>
            <person name="Mendoza L."/>
            <person name="Galagan J."/>
            <person name="Nusbaum C."/>
            <person name="Birren B."/>
        </authorList>
    </citation>
    <scope>NUCLEOTIDE SEQUENCE</scope>
    <source>
        <strain evidence="3">G186AR</strain>
    </source>
</reference>
<dbReference type="GeneID" id="69041009"/>
<evidence type="ECO:0000256" key="1">
    <source>
        <dbReference type="ARBA" id="ARBA00022837"/>
    </source>
</evidence>
<evidence type="ECO:0000313" key="3">
    <source>
        <dbReference type="EMBL" id="EEH03867.1"/>
    </source>
</evidence>
<dbReference type="VEuPathDB" id="FungiDB:I7I50_08233"/>
<name>C0NX01_AJECG</name>
<dbReference type="Proteomes" id="UP000001631">
    <property type="component" value="Unassembled WGS sequence"/>
</dbReference>
<dbReference type="PROSITE" id="PS00018">
    <property type="entry name" value="EF_HAND_1"/>
    <property type="match status" value="1"/>
</dbReference>
<dbReference type="SUPFAM" id="SSF47473">
    <property type="entry name" value="EF-hand"/>
    <property type="match status" value="1"/>
</dbReference>
<dbReference type="PROSITE" id="PS50222">
    <property type="entry name" value="EF_HAND_2"/>
    <property type="match status" value="1"/>
</dbReference>
<dbReference type="STRING" id="447093.C0NX01"/>
<sequence length="223" mass="24652">MVCQQLGHALISFRCGPASHQTASNQTTLSAVVSSIPHIALALDSSSFAVYDPVSASNTVGINYLPICSPLSPPITPLASPVATRHRTTTPPAVPHDHDIHSAQQHPFPCERFNTEGEQLDSIRRLFQHSHPWGNHNQNSPLRNWTNCRSQLTLTERNYNNGTKVGSMVKLPEDEDTPEKRVKKIFRMMDKDENGSLDLAEFKEGSKKDETIVSALSLYDGLV</sequence>
<dbReference type="EMBL" id="GG663375">
    <property type="protein sequence ID" value="EEH03867.1"/>
    <property type="molecule type" value="Genomic_DNA"/>
</dbReference>
<dbReference type="InterPro" id="IPR002048">
    <property type="entry name" value="EF_hand_dom"/>
</dbReference>
<dbReference type="RefSeq" id="XP_045284348.1">
    <property type="nucleotide sequence ID" value="XM_045435042.1"/>
</dbReference>
<dbReference type="AlphaFoldDB" id="C0NX01"/>
<keyword evidence="4" id="KW-1185">Reference proteome</keyword>
<accession>C0NX01</accession>
<proteinExistence type="predicted"/>
<gene>
    <name evidence="3" type="ORF">HCBG_07993</name>
</gene>
<dbReference type="InterPro" id="IPR018247">
    <property type="entry name" value="EF_Hand_1_Ca_BS"/>
</dbReference>
<keyword evidence="1" id="KW-0106">Calcium</keyword>
<protein>
    <submittedName>
        <fullName evidence="3">Calcium sensor protein</fullName>
    </submittedName>
</protein>
<dbReference type="Pfam" id="PF00036">
    <property type="entry name" value="EF-hand_1"/>
    <property type="match status" value="1"/>
</dbReference>
<dbReference type="HOGENOM" id="CLU_1239820_0_0_1"/>
<feature type="domain" description="EF-hand" evidence="2">
    <location>
        <begin position="177"/>
        <end position="212"/>
    </location>
</feature>
<dbReference type="InterPro" id="IPR011992">
    <property type="entry name" value="EF-hand-dom_pair"/>
</dbReference>
<dbReference type="PRINTS" id="PR00450">
    <property type="entry name" value="RECOVERIN"/>
</dbReference>
<evidence type="ECO:0000313" key="4">
    <source>
        <dbReference type="Proteomes" id="UP000001631"/>
    </source>
</evidence>
<dbReference type="SMART" id="SM00054">
    <property type="entry name" value="EFh"/>
    <property type="match status" value="1"/>
</dbReference>